<gene>
    <name evidence="3" type="ORF">Vbra_12365</name>
</gene>
<name>A0A0G4EM38_VITBC</name>
<keyword evidence="4" id="KW-1185">Reference proteome</keyword>
<organism evidence="3 4">
    <name type="scientific">Vitrella brassicaformis (strain CCMP3155)</name>
    <dbReference type="NCBI Taxonomy" id="1169540"/>
    <lineage>
        <taxon>Eukaryota</taxon>
        <taxon>Sar</taxon>
        <taxon>Alveolata</taxon>
        <taxon>Colpodellida</taxon>
        <taxon>Vitrellaceae</taxon>
        <taxon>Vitrella</taxon>
    </lineage>
</organism>
<evidence type="ECO:0000313" key="3">
    <source>
        <dbReference type="EMBL" id="CEL97918.1"/>
    </source>
</evidence>
<dbReference type="Pfam" id="PF03456">
    <property type="entry name" value="uDENN"/>
    <property type="match status" value="1"/>
</dbReference>
<proteinExistence type="predicted"/>
<reference evidence="3 4" key="1">
    <citation type="submission" date="2014-11" db="EMBL/GenBank/DDBJ databases">
        <authorList>
            <person name="Zhu J."/>
            <person name="Qi W."/>
            <person name="Song R."/>
        </authorList>
    </citation>
    <scope>NUCLEOTIDE SEQUENCE [LARGE SCALE GENOMIC DNA]</scope>
</reference>
<accession>A0A0G4EM38</accession>
<sequence length="785" mass="84224">MSREVSGPLSVLWPFQSYTHRTFLPGHDDTRHTGTYSLYQSGHWSGPHCLTKPTYSDALFLHQRSTRFPSQAVSSPHGPWELDAIRGPTDFILRDLVEWLAVLGAHEAFLTPLKGQIVEWYPSHTPATSPDSLMSAGMGGPSSPSSRKDSSPSAAMQQTLTSFCPPEGLWLYREEQGCPGPVFFSTVLWGLSRRAYVCCLMVWEPRAWPWDIDHGEMQRSGLIDGMVAVTEDLLETALRVPPSSMCRPEDRQGVLPAAAAQDTHPASPSSDHSSAAIESTIGRLVVDLSGAGLARPSVKLHIGIGDTHLRAIDLPGGRSNGGRELSYRALFACLKLDRIVNVFTLLLPERKVLMLSRRAPPSRPPRPGVELEDAIRPVQIISGVARRSRTTESPQFGRYPLPAAKGPRAGSLRMATRATAQKSCWRRKVSWVCVRPPVGPSHSVIDGRGHPADPLVTAAHARRPFERWRRLAVCLAGSGKSFLRECVPSSASHSSGSACLSAALLRHHSIPGAVNGKPSTTEPPSGGVSVTPCPCADDQWDKGARLVSPPPLLPQGHDVVVGSEMDDEAFFDEAAEDIMAILEDAVMSPQDKTAASGKADSASRPASVVDKCVSLDLSEASPSDHATPTPPPAIPYATITPAPDVADVPTATPFDDTRRLAPDDVIEGESQQPSAAVPEAPRPTPVSTVDAATSAAPEQATVSTSALAEPTEAQSMAVEGPDNKPVRELTLKEVDRLRLGHEDIVVSRLGGLRTSMSFSLPPSSSPHPTALLFMPRRHGLSRVAI</sequence>
<feature type="compositionally biased region" description="Low complexity" evidence="1">
    <location>
        <begin position="132"/>
        <end position="145"/>
    </location>
</feature>
<dbReference type="InterPro" id="IPR005113">
    <property type="entry name" value="uDENN_dom"/>
</dbReference>
<evidence type="ECO:0000256" key="1">
    <source>
        <dbReference type="SAM" id="MobiDB-lite"/>
    </source>
</evidence>
<evidence type="ECO:0000259" key="2">
    <source>
        <dbReference type="Pfam" id="PF03456"/>
    </source>
</evidence>
<dbReference type="AlphaFoldDB" id="A0A0G4EM38"/>
<protein>
    <recommendedName>
        <fullName evidence="2">uDENN domain-containing protein</fullName>
    </recommendedName>
</protein>
<evidence type="ECO:0000313" key="4">
    <source>
        <dbReference type="Proteomes" id="UP000041254"/>
    </source>
</evidence>
<feature type="region of interest" description="Disordered" evidence="1">
    <location>
        <begin position="619"/>
        <end position="726"/>
    </location>
</feature>
<feature type="region of interest" description="Disordered" evidence="1">
    <location>
        <begin position="131"/>
        <end position="156"/>
    </location>
</feature>
<feature type="region of interest" description="Disordered" evidence="1">
    <location>
        <begin position="242"/>
        <end position="273"/>
    </location>
</feature>
<dbReference type="VEuPathDB" id="CryptoDB:Vbra_12365"/>
<dbReference type="InParanoid" id="A0A0G4EM38"/>
<dbReference type="EMBL" id="CDMY01000259">
    <property type="protein sequence ID" value="CEL97918.1"/>
    <property type="molecule type" value="Genomic_DNA"/>
</dbReference>
<feature type="compositionally biased region" description="Low complexity" evidence="1">
    <location>
        <begin position="264"/>
        <end position="273"/>
    </location>
</feature>
<dbReference type="Proteomes" id="UP000041254">
    <property type="component" value="Unassembled WGS sequence"/>
</dbReference>
<feature type="domain" description="uDENN" evidence="2">
    <location>
        <begin position="148"/>
        <end position="201"/>
    </location>
</feature>